<dbReference type="EMBL" id="JAZGQO010000002">
    <property type="protein sequence ID" value="KAK6190263.1"/>
    <property type="molecule type" value="Genomic_DNA"/>
</dbReference>
<dbReference type="AlphaFoldDB" id="A0AAN8PYS8"/>
<comment type="caution">
    <text evidence="1">The sequence shown here is derived from an EMBL/GenBank/DDBJ whole genome shotgun (WGS) entry which is preliminary data.</text>
</comment>
<evidence type="ECO:0000313" key="1">
    <source>
        <dbReference type="EMBL" id="KAK6190263.1"/>
    </source>
</evidence>
<proteinExistence type="predicted"/>
<organism evidence="1 2">
    <name type="scientific">Patella caerulea</name>
    <name type="common">Rayed Mediterranean limpet</name>
    <dbReference type="NCBI Taxonomy" id="87958"/>
    <lineage>
        <taxon>Eukaryota</taxon>
        <taxon>Metazoa</taxon>
        <taxon>Spiralia</taxon>
        <taxon>Lophotrochozoa</taxon>
        <taxon>Mollusca</taxon>
        <taxon>Gastropoda</taxon>
        <taxon>Patellogastropoda</taxon>
        <taxon>Patelloidea</taxon>
        <taxon>Patellidae</taxon>
        <taxon>Patella</taxon>
    </lineage>
</organism>
<accession>A0AAN8PYS8</accession>
<reference evidence="1 2" key="1">
    <citation type="submission" date="2024-01" db="EMBL/GenBank/DDBJ databases">
        <title>The genome of the rayed Mediterranean limpet Patella caerulea (Linnaeus, 1758).</title>
        <authorList>
            <person name="Anh-Thu Weber A."/>
            <person name="Halstead-Nussloch G."/>
        </authorList>
    </citation>
    <scope>NUCLEOTIDE SEQUENCE [LARGE SCALE GENOMIC DNA]</scope>
    <source>
        <strain evidence="1">AATW-2023a</strain>
        <tissue evidence="1">Whole specimen</tissue>
    </source>
</reference>
<dbReference type="Proteomes" id="UP001347796">
    <property type="component" value="Unassembled WGS sequence"/>
</dbReference>
<evidence type="ECO:0000313" key="2">
    <source>
        <dbReference type="Proteomes" id="UP001347796"/>
    </source>
</evidence>
<sequence>MIGAADLSCKLHKELAFDGALEAILNETKVEFISTEAGVLAEDSMIYNRCTRIHEPLANVTEQKAYDRHIQELLSAARQAAMEEI</sequence>
<protein>
    <submittedName>
        <fullName evidence="1">Uncharacterized protein</fullName>
    </submittedName>
</protein>
<gene>
    <name evidence="1" type="ORF">SNE40_002173</name>
</gene>
<name>A0AAN8PYS8_PATCE</name>
<keyword evidence="2" id="KW-1185">Reference proteome</keyword>